<feature type="compositionally biased region" description="Polar residues" evidence="1">
    <location>
        <begin position="422"/>
        <end position="434"/>
    </location>
</feature>
<feature type="compositionally biased region" description="Polar residues" evidence="1">
    <location>
        <begin position="385"/>
        <end position="408"/>
    </location>
</feature>
<dbReference type="AlphaFoldDB" id="A0ABD1XGL7"/>
<evidence type="ECO:0000256" key="1">
    <source>
        <dbReference type="SAM" id="MobiDB-lite"/>
    </source>
</evidence>
<feature type="region of interest" description="Disordered" evidence="1">
    <location>
        <begin position="225"/>
        <end position="282"/>
    </location>
</feature>
<reference evidence="2 3" key="1">
    <citation type="submission" date="2024-09" db="EMBL/GenBank/DDBJ databases">
        <title>Chromosome-scale assembly of Riccia fluitans.</title>
        <authorList>
            <person name="Paukszto L."/>
            <person name="Sawicki J."/>
            <person name="Karawczyk K."/>
            <person name="Piernik-Szablinska J."/>
            <person name="Szczecinska M."/>
            <person name="Mazdziarz M."/>
        </authorList>
    </citation>
    <scope>NUCLEOTIDE SEQUENCE [LARGE SCALE GENOMIC DNA]</scope>
    <source>
        <strain evidence="2">Rf_01</strain>
        <tissue evidence="2">Aerial parts of the thallus</tissue>
    </source>
</reference>
<name>A0ABD1XGL7_9MARC</name>
<gene>
    <name evidence="2" type="ORF">R1flu_026682</name>
</gene>
<feature type="region of interest" description="Disordered" evidence="1">
    <location>
        <begin position="363"/>
        <end position="472"/>
    </location>
</feature>
<feature type="compositionally biased region" description="Basic and acidic residues" evidence="1">
    <location>
        <begin position="88"/>
        <end position="98"/>
    </location>
</feature>
<feature type="compositionally biased region" description="Gly residues" evidence="1">
    <location>
        <begin position="235"/>
        <end position="281"/>
    </location>
</feature>
<sequence length="472" mass="51325">MQRLAFLQGWYLRNDDERFSKRGNRFLRIGEAAYNQLARANNAPTLEDCAGQANGEWLKAAIEAANKSAEEYREELLVRYQKQLDKEQRAFDTERRTEQQGLRSTPASFPRPVPTTLLAAQDELANIMNKFNNAPPSTSTNNDDGLYNMFEAEPPTPEELYLIITGILETQNGDSCPACVVRALLKGLRRPENRRRVAENLQLIDYHPRNATEEDMKLDLWRFDRPPVNPAAQRGAGGPGGGGGGGGGGGNRGGGGGDGGGGPGDGGPRPGDGSNMGGSGGNYDTNINIDDYDINVDDSFDFVNWPLGVTVSVGAGKYLTRGFSEEEFQQLPYYPQKNNWLFNLKELVTTGKIGGKAPLTVEIGNEETSSGENLSGITDGGGSNAPVTSVTNTSSKPNQKPPSNTVENNVPAKNMEQPPSNPSKTQPATSSLTNQRKESNTGAPRRDKSIDFANIQSERKKQQLNKQPDRKY</sequence>
<accession>A0ABD1XGL7</accession>
<evidence type="ECO:0000313" key="2">
    <source>
        <dbReference type="EMBL" id="KAL2608109.1"/>
    </source>
</evidence>
<evidence type="ECO:0000313" key="3">
    <source>
        <dbReference type="Proteomes" id="UP001605036"/>
    </source>
</evidence>
<feature type="compositionally biased region" description="Basic and acidic residues" evidence="1">
    <location>
        <begin position="435"/>
        <end position="450"/>
    </location>
</feature>
<feature type="compositionally biased region" description="Basic and acidic residues" evidence="1">
    <location>
        <begin position="457"/>
        <end position="472"/>
    </location>
</feature>
<comment type="caution">
    <text evidence="2">The sequence shown here is derived from an EMBL/GenBank/DDBJ whole genome shotgun (WGS) entry which is preliminary data.</text>
</comment>
<dbReference type="EMBL" id="JBHFFA010000008">
    <property type="protein sequence ID" value="KAL2608109.1"/>
    <property type="molecule type" value="Genomic_DNA"/>
</dbReference>
<organism evidence="2 3">
    <name type="scientific">Riccia fluitans</name>
    <dbReference type="NCBI Taxonomy" id="41844"/>
    <lineage>
        <taxon>Eukaryota</taxon>
        <taxon>Viridiplantae</taxon>
        <taxon>Streptophyta</taxon>
        <taxon>Embryophyta</taxon>
        <taxon>Marchantiophyta</taxon>
        <taxon>Marchantiopsida</taxon>
        <taxon>Marchantiidae</taxon>
        <taxon>Marchantiales</taxon>
        <taxon>Ricciaceae</taxon>
        <taxon>Riccia</taxon>
    </lineage>
</organism>
<dbReference type="Proteomes" id="UP001605036">
    <property type="component" value="Unassembled WGS sequence"/>
</dbReference>
<keyword evidence="3" id="KW-1185">Reference proteome</keyword>
<protein>
    <submittedName>
        <fullName evidence="2">Uncharacterized protein</fullName>
    </submittedName>
</protein>
<feature type="compositionally biased region" description="Polar residues" evidence="1">
    <location>
        <begin position="366"/>
        <end position="376"/>
    </location>
</feature>
<proteinExistence type="predicted"/>
<feature type="region of interest" description="Disordered" evidence="1">
    <location>
        <begin position="88"/>
        <end position="113"/>
    </location>
</feature>